<gene>
    <name evidence="6" type="ORF">RQM65_00495</name>
</gene>
<dbReference type="CDD" id="cd16143">
    <property type="entry name" value="ARS_like"/>
    <property type="match status" value="1"/>
</dbReference>
<comment type="similarity">
    <text evidence="1">Belongs to the sulfatase family.</text>
</comment>
<proteinExistence type="inferred from homology"/>
<keyword evidence="7" id="KW-1185">Reference proteome</keyword>
<organism evidence="6 7">
    <name type="scientific">Pricia mediterranea</name>
    <dbReference type="NCBI Taxonomy" id="3076079"/>
    <lineage>
        <taxon>Bacteria</taxon>
        <taxon>Pseudomonadati</taxon>
        <taxon>Bacteroidota</taxon>
        <taxon>Flavobacteriia</taxon>
        <taxon>Flavobacteriales</taxon>
        <taxon>Flavobacteriaceae</taxon>
        <taxon>Pricia</taxon>
    </lineage>
</organism>
<keyword evidence="2" id="KW-0479">Metal-binding</keyword>
<keyword evidence="3" id="KW-0378">Hydrolase</keyword>
<dbReference type="Proteomes" id="UP001250656">
    <property type="component" value="Unassembled WGS sequence"/>
</dbReference>
<protein>
    <submittedName>
        <fullName evidence="6">Arylsulfatase</fullName>
    </submittedName>
</protein>
<dbReference type="InterPro" id="IPR050738">
    <property type="entry name" value="Sulfatase"/>
</dbReference>
<evidence type="ECO:0000259" key="5">
    <source>
        <dbReference type="Pfam" id="PF00884"/>
    </source>
</evidence>
<dbReference type="SUPFAM" id="SSF53649">
    <property type="entry name" value="Alkaline phosphatase-like"/>
    <property type="match status" value="1"/>
</dbReference>
<dbReference type="InterPro" id="IPR024607">
    <property type="entry name" value="Sulfatase_CS"/>
</dbReference>
<dbReference type="PANTHER" id="PTHR42693">
    <property type="entry name" value="ARYLSULFATASE FAMILY MEMBER"/>
    <property type="match status" value="1"/>
</dbReference>
<name>A0ABU3L0A4_9FLAO</name>
<evidence type="ECO:0000256" key="2">
    <source>
        <dbReference type="ARBA" id="ARBA00022723"/>
    </source>
</evidence>
<dbReference type="Gene3D" id="3.30.1120.10">
    <property type="match status" value="1"/>
</dbReference>
<dbReference type="RefSeq" id="WP_314011947.1">
    <property type="nucleotide sequence ID" value="NZ_JAVTTP010000001.1"/>
</dbReference>
<evidence type="ECO:0000256" key="3">
    <source>
        <dbReference type="ARBA" id="ARBA00022801"/>
    </source>
</evidence>
<dbReference type="InterPro" id="IPR000917">
    <property type="entry name" value="Sulfatase_N"/>
</dbReference>
<keyword evidence="4" id="KW-0106">Calcium</keyword>
<dbReference type="Gene3D" id="3.40.720.10">
    <property type="entry name" value="Alkaline Phosphatase, subunit A"/>
    <property type="match status" value="1"/>
</dbReference>
<dbReference type="InterPro" id="IPR017850">
    <property type="entry name" value="Alkaline_phosphatase_core_sf"/>
</dbReference>
<evidence type="ECO:0000313" key="7">
    <source>
        <dbReference type="Proteomes" id="UP001250656"/>
    </source>
</evidence>
<evidence type="ECO:0000256" key="4">
    <source>
        <dbReference type="ARBA" id="ARBA00022837"/>
    </source>
</evidence>
<dbReference type="PROSITE" id="PS00523">
    <property type="entry name" value="SULFATASE_1"/>
    <property type="match status" value="1"/>
</dbReference>
<dbReference type="PROSITE" id="PS00149">
    <property type="entry name" value="SULFATASE_2"/>
    <property type="match status" value="1"/>
</dbReference>
<feature type="domain" description="Sulfatase N-terminal" evidence="5">
    <location>
        <begin position="34"/>
        <end position="389"/>
    </location>
</feature>
<dbReference type="Pfam" id="PF00884">
    <property type="entry name" value="Sulfatase"/>
    <property type="match status" value="1"/>
</dbReference>
<evidence type="ECO:0000256" key="1">
    <source>
        <dbReference type="ARBA" id="ARBA00008779"/>
    </source>
</evidence>
<dbReference type="PANTHER" id="PTHR42693:SF53">
    <property type="entry name" value="ENDO-4-O-SULFATASE"/>
    <property type="match status" value="1"/>
</dbReference>
<reference evidence="6 7" key="1">
    <citation type="submission" date="2023-09" db="EMBL/GenBank/DDBJ databases">
        <title>Novel taxa isolated from Blanes Bay.</title>
        <authorList>
            <person name="Rey-Velasco X."/>
            <person name="Lucena T."/>
        </authorList>
    </citation>
    <scope>NUCLEOTIDE SEQUENCE [LARGE SCALE GENOMIC DNA]</scope>
    <source>
        <strain evidence="6 7">S334</strain>
    </source>
</reference>
<comment type="caution">
    <text evidence="6">The sequence shown here is derived from an EMBL/GenBank/DDBJ whole genome shotgun (WGS) entry which is preliminary data.</text>
</comment>
<dbReference type="EMBL" id="JAVTTP010000001">
    <property type="protein sequence ID" value="MDT7827141.1"/>
    <property type="molecule type" value="Genomic_DNA"/>
</dbReference>
<evidence type="ECO:0000313" key="6">
    <source>
        <dbReference type="EMBL" id="MDT7827141.1"/>
    </source>
</evidence>
<accession>A0ABU3L0A4</accession>
<sequence length="524" mass="58538">MNNNRSTHSLLILLMVFVYCGPLCSQKRKTNSFPNIIYILADDLGYGDVKCFNPEGKIATPNLDTMAANGVKFTDAHTSSAVCSPTRYGILTGRYNWRSSLKSSVLSGYSKSLIEQERTTIAEMFKRQGYSTGYVGKWHLGWDWEILDKNPNLQHDKLSAKPKVNFSAPIVNGPSTHGFDYSFGFSGSLDMAPYVYVENDMPTAVPTKSTVSVDEKGIWREGPTSDDFVHANVLQDLTDRAVQYIDRSAKGKSPFFLYFPLPAPHTPILPTTEFLGRSNSNMYGDFVMQVDDVVGQIRAALKKQGIWENTLLVFTSDNGCSPKADFEELAQVNHDPSYTFRGAKADIFEGGHRVPFIVEWPDRALKNSSSEKTICTTDFFATCAELIGYPIQDTEAEDSYSMLSLITGEDNAAIREYTVHHSINGSFAIRKDNWKLIVCPGSGGWSYPRPKDIKQEKLDLPAMQLYNLKEDIGETKNLISEYPVKAAKLKAALKRIIFDGRSTPGVNQRNEGMEGWKQIEPIIN</sequence>